<keyword evidence="2" id="KW-1185">Reference proteome</keyword>
<organism evidence="1 2">
    <name type="scientific">Abeliophyllum distichum</name>
    <dbReference type="NCBI Taxonomy" id="126358"/>
    <lineage>
        <taxon>Eukaryota</taxon>
        <taxon>Viridiplantae</taxon>
        <taxon>Streptophyta</taxon>
        <taxon>Embryophyta</taxon>
        <taxon>Tracheophyta</taxon>
        <taxon>Spermatophyta</taxon>
        <taxon>Magnoliopsida</taxon>
        <taxon>eudicotyledons</taxon>
        <taxon>Gunneridae</taxon>
        <taxon>Pentapetalae</taxon>
        <taxon>asterids</taxon>
        <taxon>lamiids</taxon>
        <taxon>Lamiales</taxon>
        <taxon>Oleaceae</taxon>
        <taxon>Forsythieae</taxon>
        <taxon>Abeliophyllum</taxon>
    </lineage>
</organism>
<dbReference type="AlphaFoldDB" id="A0ABD1REK7"/>
<proteinExistence type="predicted"/>
<sequence length="106" mass="11579">MGEVLVRSVAPSEERAVRWLLVGKALARSVAPSNERGARWPSPSGRGTCAKYRSMGGASCKVAESQWERHLSEVLLHQRSKLQCGRVLVGEALVRNVAPSEERAAR</sequence>
<comment type="caution">
    <text evidence="1">The sequence shown here is derived from an EMBL/GenBank/DDBJ whole genome shotgun (WGS) entry which is preliminary data.</text>
</comment>
<gene>
    <name evidence="1" type="ORF">Adt_31613</name>
</gene>
<evidence type="ECO:0000313" key="2">
    <source>
        <dbReference type="Proteomes" id="UP001604336"/>
    </source>
</evidence>
<dbReference type="EMBL" id="JBFOLK010000009">
    <property type="protein sequence ID" value="KAL2486857.1"/>
    <property type="molecule type" value="Genomic_DNA"/>
</dbReference>
<dbReference type="Proteomes" id="UP001604336">
    <property type="component" value="Unassembled WGS sequence"/>
</dbReference>
<name>A0ABD1REK7_9LAMI</name>
<protein>
    <submittedName>
        <fullName evidence="1">Uncharacterized protein</fullName>
    </submittedName>
</protein>
<accession>A0ABD1REK7</accession>
<evidence type="ECO:0000313" key="1">
    <source>
        <dbReference type="EMBL" id="KAL2486857.1"/>
    </source>
</evidence>
<reference evidence="2" key="1">
    <citation type="submission" date="2024-07" db="EMBL/GenBank/DDBJ databases">
        <title>Two chromosome-level genome assemblies of Korean endemic species Abeliophyllum distichum and Forsythia ovata (Oleaceae).</title>
        <authorList>
            <person name="Jang H."/>
        </authorList>
    </citation>
    <scope>NUCLEOTIDE SEQUENCE [LARGE SCALE GENOMIC DNA]</scope>
</reference>